<sequence length="330" mass="35948">MTTYERHRLLFMTTDPVHIGAGGYRLGRVDNSIVREPGTRLPKIPGTSLHGAARSYAAQVYGTPWAAGQEHKHPDNPNFDLGGNPVCYTFGYLEKTKRNGGTADTTGYSGLVNLFDAHVLLFPVHSLAGPVWVSTASRLHDVGFTVDGLPADWATDSALLTWERKDPLNLGWLMLKVGDQVTISAPDAWNDTPRWQAVRQKIVLVHDALFSQIVNSNLEVRTSVAIDPERGAAEDGALFTYEALPRATFLTTEIVLDDYRGGFGEFSQTEQGEPLPGGAWSSPLDVVNAGLRMIEWLGVGGMGTRGFGRMAIVGEPLMQRFGEEVSNAQP</sequence>
<keyword evidence="1" id="KW-0051">Antiviral defense</keyword>
<organism evidence="3 4">
    <name type="scientific">Candidatus Viridilinea mediisalina</name>
    <dbReference type="NCBI Taxonomy" id="2024553"/>
    <lineage>
        <taxon>Bacteria</taxon>
        <taxon>Bacillati</taxon>
        <taxon>Chloroflexota</taxon>
        <taxon>Chloroflexia</taxon>
        <taxon>Chloroflexales</taxon>
        <taxon>Chloroflexineae</taxon>
        <taxon>Oscillochloridaceae</taxon>
        <taxon>Candidatus Viridilinea</taxon>
    </lineage>
</organism>
<dbReference type="Pfam" id="PF03787">
    <property type="entry name" value="RAMPs"/>
    <property type="match status" value="1"/>
</dbReference>
<name>A0A2A6RGL5_9CHLR</name>
<protein>
    <submittedName>
        <fullName evidence="3">Type III-B CRISPR module RAMP protein Cmr4</fullName>
    </submittedName>
</protein>
<dbReference type="PANTHER" id="PTHR36700">
    <property type="entry name" value="CRISPR SYSTEM CMR SUBUNIT CMR4"/>
    <property type="match status" value="1"/>
</dbReference>
<evidence type="ECO:0000313" key="4">
    <source>
        <dbReference type="Proteomes" id="UP000220527"/>
    </source>
</evidence>
<dbReference type="InterPro" id="IPR013410">
    <property type="entry name" value="CRISPR-assoc_RAMP_Cmr4"/>
</dbReference>
<dbReference type="NCBIfam" id="TIGR02580">
    <property type="entry name" value="cas_RAMP_Cmr4"/>
    <property type="match status" value="1"/>
</dbReference>
<gene>
    <name evidence="3" type="primary">cmr4</name>
    <name evidence="3" type="ORF">CJ255_15400</name>
</gene>
<reference evidence="4" key="1">
    <citation type="submission" date="2017-08" db="EMBL/GenBank/DDBJ databases">
        <authorList>
            <person name="Grouzdev D.S."/>
            <person name="Gaisin V.A."/>
            <person name="Rysina M.S."/>
            <person name="Gorlenko V.M."/>
        </authorList>
    </citation>
    <scope>NUCLEOTIDE SEQUENCE [LARGE SCALE GENOMIC DNA]</scope>
    <source>
        <strain evidence="4">Kir15-3F</strain>
    </source>
</reference>
<dbReference type="AlphaFoldDB" id="A0A2A6RGL5"/>
<evidence type="ECO:0000313" key="3">
    <source>
        <dbReference type="EMBL" id="PDW02162.1"/>
    </source>
</evidence>
<evidence type="ECO:0000259" key="2">
    <source>
        <dbReference type="Pfam" id="PF03787"/>
    </source>
</evidence>
<evidence type="ECO:0000256" key="1">
    <source>
        <dbReference type="ARBA" id="ARBA00023118"/>
    </source>
</evidence>
<proteinExistence type="predicted"/>
<dbReference type="RefSeq" id="WP_097644987.1">
    <property type="nucleotide sequence ID" value="NZ_NQWI01000084.1"/>
</dbReference>
<dbReference type="EMBL" id="NQWI01000084">
    <property type="protein sequence ID" value="PDW02162.1"/>
    <property type="molecule type" value="Genomic_DNA"/>
</dbReference>
<dbReference type="PANTHER" id="PTHR36700:SF1">
    <property type="entry name" value="CRISPR SYSTEM CMR SUBUNIT CMR4"/>
    <property type="match status" value="1"/>
</dbReference>
<dbReference type="OrthoDB" id="9789361at2"/>
<comment type="caution">
    <text evidence="3">The sequence shown here is derived from an EMBL/GenBank/DDBJ whole genome shotgun (WGS) entry which is preliminary data.</text>
</comment>
<dbReference type="InterPro" id="IPR005537">
    <property type="entry name" value="RAMP_III_fam"/>
</dbReference>
<feature type="domain" description="CRISPR type III-associated protein" evidence="2">
    <location>
        <begin position="13"/>
        <end position="310"/>
    </location>
</feature>
<keyword evidence="4" id="KW-1185">Reference proteome</keyword>
<accession>A0A2A6RGL5</accession>
<dbReference type="Proteomes" id="UP000220527">
    <property type="component" value="Unassembled WGS sequence"/>
</dbReference>
<dbReference type="GO" id="GO:0051607">
    <property type="term" value="P:defense response to virus"/>
    <property type="evidence" value="ECO:0007669"/>
    <property type="project" value="UniProtKB-KW"/>
</dbReference>